<organism evidence="2 3">
    <name type="scientific">Amycolatopsis vancoresmycina DSM 44592</name>
    <dbReference type="NCBI Taxonomy" id="1292037"/>
    <lineage>
        <taxon>Bacteria</taxon>
        <taxon>Bacillati</taxon>
        <taxon>Actinomycetota</taxon>
        <taxon>Actinomycetes</taxon>
        <taxon>Pseudonocardiales</taxon>
        <taxon>Pseudonocardiaceae</taxon>
        <taxon>Amycolatopsis</taxon>
    </lineage>
</organism>
<feature type="region of interest" description="Disordered" evidence="1">
    <location>
        <begin position="1"/>
        <end position="82"/>
    </location>
</feature>
<dbReference type="AlphaFoldDB" id="R1HM02"/>
<proteinExistence type="predicted"/>
<evidence type="ECO:0000256" key="1">
    <source>
        <dbReference type="SAM" id="MobiDB-lite"/>
    </source>
</evidence>
<protein>
    <submittedName>
        <fullName evidence="2">Histidine kinase-like ATPase containing nitrate/nitrite sensor domain</fullName>
    </submittedName>
</protein>
<gene>
    <name evidence="2" type="ORF">H480_40330</name>
</gene>
<dbReference type="GO" id="GO:0016301">
    <property type="term" value="F:kinase activity"/>
    <property type="evidence" value="ECO:0007669"/>
    <property type="project" value="UniProtKB-KW"/>
</dbReference>
<dbReference type="EMBL" id="AOUO01000695">
    <property type="protein sequence ID" value="EOD61411.1"/>
    <property type="molecule type" value="Genomic_DNA"/>
</dbReference>
<keyword evidence="3" id="KW-1185">Reference proteome</keyword>
<dbReference type="eggNOG" id="COG0810">
    <property type="taxonomic scope" value="Bacteria"/>
</dbReference>
<dbReference type="PATRIC" id="fig|1292037.4.peg.7559"/>
<feature type="region of interest" description="Disordered" evidence="1">
    <location>
        <begin position="104"/>
        <end position="178"/>
    </location>
</feature>
<keyword evidence="2" id="KW-0808">Transferase</keyword>
<evidence type="ECO:0000313" key="3">
    <source>
        <dbReference type="Proteomes" id="UP000014139"/>
    </source>
</evidence>
<name>R1HM02_9PSEU</name>
<evidence type="ECO:0000313" key="2">
    <source>
        <dbReference type="EMBL" id="EOD61411.1"/>
    </source>
</evidence>
<reference evidence="2 3" key="1">
    <citation type="submission" date="2013-02" db="EMBL/GenBank/DDBJ databases">
        <title>Draft genome sequence of Amycolatopsis vancoresmycina strain DSM 44592T.</title>
        <authorList>
            <person name="Kumar S."/>
            <person name="Kaur N."/>
            <person name="Kaur C."/>
            <person name="Raghava G.P.S."/>
            <person name="Mayilraj S."/>
        </authorList>
    </citation>
    <scope>NUCLEOTIDE SEQUENCE [LARGE SCALE GENOMIC DNA]</scope>
    <source>
        <strain evidence="2 3">DSM 44592</strain>
    </source>
</reference>
<feature type="non-terminal residue" evidence="2">
    <location>
        <position position="1"/>
    </location>
</feature>
<dbReference type="Proteomes" id="UP000014139">
    <property type="component" value="Unassembled WGS sequence"/>
</dbReference>
<dbReference type="eggNOG" id="COG4251">
    <property type="taxonomic scope" value="Bacteria"/>
</dbReference>
<accession>R1HM02</accession>
<keyword evidence="2" id="KW-0418">Kinase</keyword>
<sequence>GGEQPAATGATEQADEADAQPTALPKRSGGLPQPSHREPPTVFHESGQLPVPNGRPAGPPSSLPSRKPPETPAPRQEESAVEATAEWTFGPDDGWRAVQAVSQSTPATFTSAGLPRRRRGEQLLPGSAGPSTGATAPRPQRDAHDVRGRLRSFQQGIERGRHRTAQAAETNHETLEGE</sequence>
<comment type="caution">
    <text evidence="2">The sequence shown here is derived from an EMBL/GenBank/DDBJ whole genome shotgun (WGS) entry which is preliminary data.</text>
</comment>
<feature type="compositionally biased region" description="Basic and acidic residues" evidence="1">
    <location>
        <begin position="139"/>
        <end position="148"/>
    </location>
</feature>